<dbReference type="HOGENOM" id="CLU_409479_0_0_1"/>
<feature type="compositionally biased region" description="Polar residues" evidence="1">
    <location>
        <begin position="436"/>
        <end position="455"/>
    </location>
</feature>
<protein>
    <recommendedName>
        <fullName evidence="6">DNA replication regulator Sld3 C-terminal domain-containing protein</fullName>
    </recommendedName>
</protein>
<dbReference type="eggNOG" id="ENOG502RE09">
    <property type="taxonomic scope" value="Eukaryota"/>
</dbReference>
<dbReference type="GeneID" id="13885984"/>
<dbReference type="InterPro" id="IPR013948">
    <property type="entry name" value="DNA_replication_reg_Sld3_C"/>
</dbReference>
<dbReference type="KEGG" id="kaf:KAFR_0A04510"/>
<gene>
    <name evidence="4" type="primary">KAFR0A04510</name>
    <name evidence="4" type="ORF">KAFR_0A04510</name>
</gene>
<evidence type="ECO:0000256" key="1">
    <source>
        <dbReference type="SAM" id="MobiDB-lite"/>
    </source>
</evidence>
<reference evidence="4 5" key="1">
    <citation type="journal article" date="2011" name="Proc. Natl. Acad. Sci. U.S.A.">
        <title>Evolutionary erosion of yeast sex chromosomes by mating-type switching accidents.</title>
        <authorList>
            <person name="Gordon J.L."/>
            <person name="Armisen D."/>
            <person name="Proux-Wera E."/>
            <person name="Oheigeartaigh S.S."/>
            <person name="Byrne K.P."/>
            <person name="Wolfe K.H."/>
        </authorList>
    </citation>
    <scope>NUCLEOTIDE SEQUENCE [LARGE SCALE GENOMIC DNA]</scope>
    <source>
        <strain evidence="5">ATCC 22294 / BCRC 22015 / CBS 2517 / CECT 1963 / NBRC 1671 / NRRL Y-8276</strain>
    </source>
</reference>
<dbReference type="PANTHER" id="PTHR28067">
    <property type="entry name" value="DNA REPLICATION REGULATOR SLD3"/>
    <property type="match status" value="1"/>
</dbReference>
<feature type="domain" description="Sld3 N-terminal" evidence="3">
    <location>
        <begin position="6"/>
        <end position="118"/>
    </location>
</feature>
<dbReference type="OrthoDB" id="5395343at2759"/>
<dbReference type="GO" id="GO:0000785">
    <property type="term" value="C:chromatin"/>
    <property type="evidence" value="ECO:0007669"/>
    <property type="project" value="EnsemblFungi"/>
</dbReference>
<feature type="domain" description="DNA replication regulator Sld3 C-terminal" evidence="2">
    <location>
        <begin position="162"/>
        <end position="230"/>
    </location>
</feature>
<evidence type="ECO:0000259" key="2">
    <source>
        <dbReference type="Pfam" id="PF08639"/>
    </source>
</evidence>
<dbReference type="Pfam" id="PF08639">
    <property type="entry name" value="Sld3_STD"/>
    <property type="match status" value="2"/>
</dbReference>
<evidence type="ECO:0008006" key="6">
    <source>
        <dbReference type="Google" id="ProtNLM"/>
    </source>
</evidence>
<evidence type="ECO:0000313" key="5">
    <source>
        <dbReference type="Proteomes" id="UP000005220"/>
    </source>
</evidence>
<evidence type="ECO:0000313" key="4">
    <source>
        <dbReference type="EMBL" id="CCF55886.1"/>
    </source>
</evidence>
<feature type="region of interest" description="Disordered" evidence="1">
    <location>
        <begin position="435"/>
        <end position="455"/>
    </location>
</feature>
<dbReference type="InterPro" id="IPR042511">
    <property type="entry name" value="Sld3"/>
</dbReference>
<dbReference type="EMBL" id="HE650821">
    <property type="protein sequence ID" value="CCF55886.1"/>
    <property type="molecule type" value="Genomic_DNA"/>
</dbReference>
<name>H2AND6_KAZAF</name>
<dbReference type="STRING" id="1071382.H2AND6"/>
<dbReference type="GO" id="GO:0000775">
    <property type="term" value="C:chromosome, centromeric region"/>
    <property type="evidence" value="ECO:0007669"/>
    <property type="project" value="EnsemblFungi"/>
</dbReference>
<keyword evidence="5" id="KW-1185">Reference proteome</keyword>
<dbReference type="GO" id="GO:0006270">
    <property type="term" value="P:DNA replication initiation"/>
    <property type="evidence" value="ECO:0007669"/>
    <property type="project" value="EnsemblFungi"/>
</dbReference>
<feature type="domain" description="DNA replication regulator Sld3 C-terminal" evidence="2">
    <location>
        <begin position="259"/>
        <end position="677"/>
    </location>
</feature>
<dbReference type="GO" id="GO:0003682">
    <property type="term" value="F:chromatin binding"/>
    <property type="evidence" value="ECO:0007669"/>
    <property type="project" value="EnsemblFungi"/>
</dbReference>
<dbReference type="Gene3D" id="1.20.58.2130">
    <property type="match status" value="2"/>
</dbReference>
<sequence length="738" mass="84099">MQEWKLLGSVKVIPRSTVIDSSSPLVLQANEIPHHISTTLKHLPLYLKHLLKDASSNSYFFLERYGSQYWIYWRVTTVHVNDFQYEDTKMANGRPYDQGTIANWSEYSIEKLLENWSHNIASNASSSTSQGKKVKINMRPPNAKIDGRQSIKPNDIPHTPLDPKDYFEQKYYDALFSIKLPLAYFVKSNLVRFKNICMAVSGEEYNLQYQSILSQFLLHVQDFDKRYEKTSVINETYLLPSFALQSRDKLLSEYNQSKNTPTFDALMNDLMLIVKAREIKLQLILLLEIIHQNTLDKKFKNFELNYESKLKRRAVNVTRRTRAKKNSYNISSTANAFGSGSASVDYCEQLDIYLDKLSILEILLETENSLSNENSEELNPIQEYKKNILNKNKEASSVGFVSYILIPYYTKKVPYAVTFILRKLKGPSLKAKKPISNKSVNNDGTDTTWSESKHFQQTNNNDLASTAISTTSNLYSVSSRPTLNRHLTSGSLVPSLLNARTNSNLSELLEADSQSLRHPSSLSRTTSDLTMNNLQKRQLSVSDFASADKKEGMSLKGGKVSTLSQSSRKVAAIPTNNTHSFRRVGKLKSTKSFTKSYQFESQNQIDETDVIQVTATPLSKPSRNNIHGRQYSENLVESPMNSIISSGGSNKAHLPDHFVSPTNLQTHSSIRITQTPSFKDRTTRSYMRATHLEKVQEFPAAEYIEKTPKDDMPKTPKIELIEEQQPQKKKVRRRLFAP</sequence>
<dbReference type="Pfam" id="PF18523">
    <property type="entry name" value="Sld3_N"/>
    <property type="match status" value="1"/>
</dbReference>
<dbReference type="RefSeq" id="XP_003955021.1">
    <property type="nucleotide sequence ID" value="XM_003954972.1"/>
</dbReference>
<proteinExistence type="predicted"/>
<dbReference type="GO" id="GO:0000727">
    <property type="term" value="P:double-strand break repair via break-induced replication"/>
    <property type="evidence" value="ECO:0007669"/>
    <property type="project" value="EnsemblFungi"/>
</dbReference>
<evidence type="ECO:0000259" key="3">
    <source>
        <dbReference type="Pfam" id="PF18523"/>
    </source>
</evidence>
<dbReference type="FunCoup" id="H2AND6">
    <property type="interactions" value="115"/>
</dbReference>
<accession>H2AND6</accession>
<dbReference type="InParanoid" id="H2AND6"/>
<dbReference type="GO" id="GO:0031261">
    <property type="term" value="C:DNA replication preinitiation complex"/>
    <property type="evidence" value="ECO:0007669"/>
    <property type="project" value="EnsemblFungi"/>
</dbReference>
<dbReference type="AlphaFoldDB" id="H2AND6"/>
<dbReference type="PANTHER" id="PTHR28067:SF1">
    <property type="entry name" value="DNA REPLICATION REGULATOR SLD3"/>
    <property type="match status" value="1"/>
</dbReference>
<dbReference type="Proteomes" id="UP000005220">
    <property type="component" value="Chromosome 1"/>
</dbReference>
<dbReference type="InterPro" id="IPR041393">
    <property type="entry name" value="Sld3_N"/>
</dbReference>
<organism evidence="4 5">
    <name type="scientific">Kazachstania africana (strain ATCC 22294 / BCRC 22015 / CBS 2517 / CECT 1963 / NBRC 1671 / NRRL Y-8276)</name>
    <name type="common">Yeast</name>
    <name type="synonym">Kluyveromyces africanus</name>
    <dbReference type="NCBI Taxonomy" id="1071382"/>
    <lineage>
        <taxon>Eukaryota</taxon>
        <taxon>Fungi</taxon>
        <taxon>Dikarya</taxon>
        <taxon>Ascomycota</taxon>
        <taxon>Saccharomycotina</taxon>
        <taxon>Saccharomycetes</taxon>
        <taxon>Saccharomycetales</taxon>
        <taxon>Saccharomycetaceae</taxon>
        <taxon>Kazachstania</taxon>
    </lineage>
</organism>